<proteinExistence type="predicted"/>
<gene>
    <name evidence="2" type="ORF">MUN82_03865</name>
</gene>
<evidence type="ECO:0000313" key="2">
    <source>
        <dbReference type="EMBL" id="UOR06235.1"/>
    </source>
</evidence>
<accession>A0A8T9SWM4</accession>
<feature type="transmembrane region" description="Helical" evidence="1">
    <location>
        <begin position="12"/>
        <end position="32"/>
    </location>
</feature>
<evidence type="ECO:0000256" key="1">
    <source>
        <dbReference type="SAM" id="Phobius"/>
    </source>
</evidence>
<dbReference type="Proteomes" id="UP000829925">
    <property type="component" value="Chromosome"/>
</dbReference>
<reference evidence="2 3" key="1">
    <citation type="submission" date="2022-04" db="EMBL/GenBank/DDBJ databases">
        <title>Hymenobacter sp. isolated from the air.</title>
        <authorList>
            <person name="Won M."/>
            <person name="Lee C.-M."/>
            <person name="Woen H.-Y."/>
            <person name="Kwon S.-W."/>
        </authorList>
    </citation>
    <scope>NUCLEOTIDE SEQUENCE [LARGE SCALE GENOMIC DNA]</scope>
    <source>
        <strain evidence="3">5413 J-13</strain>
    </source>
</reference>
<dbReference type="RefSeq" id="WP_245095149.1">
    <property type="nucleotide sequence ID" value="NZ_CP095053.1"/>
</dbReference>
<name>A0A8T9SWM4_9BACT</name>
<evidence type="ECO:0000313" key="3">
    <source>
        <dbReference type="Proteomes" id="UP000829925"/>
    </source>
</evidence>
<keyword evidence="1" id="KW-1133">Transmembrane helix</keyword>
<keyword evidence="1" id="KW-0472">Membrane</keyword>
<organism evidence="2 3">
    <name type="scientific">Hymenobacter aerilatus</name>
    <dbReference type="NCBI Taxonomy" id="2932251"/>
    <lineage>
        <taxon>Bacteria</taxon>
        <taxon>Pseudomonadati</taxon>
        <taxon>Bacteroidota</taxon>
        <taxon>Cytophagia</taxon>
        <taxon>Cytophagales</taxon>
        <taxon>Hymenobacteraceae</taxon>
        <taxon>Hymenobacter</taxon>
    </lineage>
</organism>
<sequence length="106" mass="11714">MAALKVNPDNSITLPFPLLAIMVTIILALAGWGNSIRADVADLKTWKENHINEVRDNKTAINEQFKAMSAAMQAKSDKDEKWRSEIQETLTQIRIAVGARPAATPK</sequence>
<keyword evidence="1" id="KW-0812">Transmembrane</keyword>
<dbReference type="EMBL" id="CP095053">
    <property type="protein sequence ID" value="UOR06235.1"/>
    <property type="molecule type" value="Genomic_DNA"/>
</dbReference>
<protein>
    <submittedName>
        <fullName evidence="2">Uncharacterized protein</fullName>
    </submittedName>
</protein>
<dbReference type="KEGG" id="haei:MUN82_03865"/>
<keyword evidence="3" id="KW-1185">Reference proteome</keyword>
<dbReference type="AlphaFoldDB" id="A0A8T9SWM4"/>